<dbReference type="InterPro" id="IPR036640">
    <property type="entry name" value="ABC1_TM_sf"/>
</dbReference>
<dbReference type="InterPro" id="IPR003439">
    <property type="entry name" value="ABC_transporter-like_ATP-bd"/>
</dbReference>
<evidence type="ECO:0000256" key="1">
    <source>
        <dbReference type="ARBA" id="ARBA00004651"/>
    </source>
</evidence>
<dbReference type="AlphaFoldDB" id="A0A2W6Q6V1"/>
<dbReference type="InterPro" id="IPR039421">
    <property type="entry name" value="Type_1_exporter"/>
</dbReference>
<feature type="transmembrane region" description="Helical" evidence="8">
    <location>
        <begin position="184"/>
        <end position="202"/>
    </location>
</feature>
<dbReference type="Gene3D" id="1.20.1560.10">
    <property type="entry name" value="ABC transporter type 1, transmembrane domain"/>
    <property type="match status" value="1"/>
</dbReference>
<protein>
    <submittedName>
        <fullName evidence="11">ABC transporter ATP-binding protein</fullName>
    </submittedName>
</protein>
<evidence type="ECO:0000256" key="7">
    <source>
        <dbReference type="ARBA" id="ARBA00023136"/>
    </source>
</evidence>
<evidence type="ECO:0000313" key="12">
    <source>
        <dbReference type="Proteomes" id="UP000249204"/>
    </source>
</evidence>
<dbReference type="FunFam" id="3.40.50.300:FF:000287">
    <property type="entry name" value="Multidrug ABC transporter ATP-binding protein"/>
    <property type="match status" value="1"/>
</dbReference>
<dbReference type="EMBL" id="QKWW01000084">
    <property type="protein sequence ID" value="PZT52933.1"/>
    <property type="molecule type" value="Genomic_DNA"/>
</dbReference>
<feature type="transmembrane region" description="Helical" evidence="8">
    <location>
        <begin position="83"/>
        <end position="101"/>
    </location>
</feature>
<dbReference type="PANTHER" id="PTHR43394">
    <property type="entry name" value="ATP-DEPENDENT PERMEASE MDL1, MITOCHONDRIAL"/>
    <property type="match status" value="1"/>
</dbReference>
<keyword evidence="6 8" id="KW-1133">Transmembrane helix</keyword>
<evidence type="ECO:0000313" key="11">
    <source>
        <dbReference type="EMBL" id="PZT52933.1"/>
    </source>
</evidence>
<dbReference type="RefSeq" id="WP_111272868.1">
    <property type="nucleotide sequence ID" value="NZ_QKWW01000084.1"/>
</dbReference>
<name>A0A2W6Q6V1_9BACL</name>
<dbReference type="SUPFAM" id="SSF90123">
    <property type="entry name" value="ABC transporter transmembrane region"/>
    <property type="match status" value="1"/>
</dbReference>
<dbReference type="SUPFAM" id="SSF52540">
    <property type="entry name" value="P-loop containing nucleoside triphosphate hydrolases"/>
    <property type="match status" value="1"/>
</dbReference>
<dbReference type="GO" id="GO:0005886">
    <property type="term" value="C:plasma membrane"/>
    <property type="evidence" value="ECO:0007669"/>
    <property type="project" value="UniProtKB-SubCell"/>
</dbReference>
<feature type="transmembrane region" description="Helical" evidence="8">
    <location>
        <begin position="265"/>
        <end position="283"/>
    </location>
</feature>
<evidence type="ECO:0000256" key="4">
    <source>
        <dbReference type="ARBA" id="ARBA00022741"/>
    </source>
</evidence>
<evidence type="ECO:0000256" key="5">
    <source>
        <dbReference type="ARBA" id="ARBA00022840"/>
    </source>
</evidence>
<proteinExistence type="predicted"/>
<accession>A0A2W6Q6V1</accession>
<dbReference type="SMART" id="SM00382">
    <property type="entry name" value="AAA"/>
    <property type="match status" value="1"/>
</dbReference>
<comment type="subcellular location">
    <subcellularLocation>
        <location evidence="1">Cell membrane</location>
        <topology evidence="1">Multi-pass membrane protein</topology>
    </subcellularLocation>
</comment>
<dbReference type="InterPro" id="IPR017871">
    <property type="entry name" value="ABC_transporter-like_CS"/>
</dbReference>
<keyword evidence="3 8" id="KW-0812">Transmembrane</keyword>
<dbReference type="Proteomes" id="UP000249204">
    <property type="component" value="Unassembled WGS sequence"/>
</dbReference>
<keyword evidence="4" id="KW-0547">Nucleotide-binding</keyword>
<dbReference type="InterPro" id="IPR003593">
    <property type="entry name" value="AAA+_ATPase"/>
</dbReference>
<keyword evidence="7 8" id="KW-0472">Membrane</keyword>
<evidence type="ECO:0000259" key="10">
    <source>
        <dbReference type="PROSITE" id="PS50929"/>
    </source>
</evidence>
<evidence type="ECO:0000259" key="9">
    <source>
        <dbReference type="PROSITE" id="PS50893"/>
    </source>
</evidence>
<feature type="domain" description="ABC transmembrane type-1" evidence="10">
    <location>
        <begin position="45"/>
        <end position="322"/>
    </location>
</feature>
<dbReference type="PROSITE" id="PS00211">
    <property type="entry name" value="ABC_TRANSPORTER_1"/>
    <property type="match status" value="1"/>
</dbReference>
<evidence type="ECO:0000256" key="6">
    <source>
        <dbReference type="ARBA" id="ARBA00022989"/>
    </source>
</evidence>
<dbReference type="PROSITE" id="PS50893">
    <property type="entry name" value="ABC_TRANSPORTER_2"/>
    <property type="match status" value="1"/>
</dbReference>
<feature type="domain" description="ABC transporter" evidence="9">
    <location>
        <begin position="359"/>
        <end position="595"/>
    </location>
</feature>
<sequence length="609" mass="67865">MEADRQLSVQEQGAGAPSNRQTAYATWKALRWLISYVGRHKGLMIVGTLSAIAAAIIEIWTGSLIEQLTTQAEKGAGPVVQQIVYTVFVVILIGVPAKFLMSFGVERSSASAVQDIRNDVMRHIGKLPVSYLEKQHSGDVLSRINNDLQLIQQFMIRDLAQWFYHPLLFIGCFTYLIYLQWELMLYSLLLFPLALLVSQWIGKQLERLTEEAQANMGRMNVNLQDTLGGMPIVKSYLLSGMLSRSYQVLLQLTAQKKLAVKKREAWVNPLLSTLMISPIIFAVSYGSYLIYQGQLGAGELVAFLYLLNLCLEPLEHIPELITRTFEMAGALRRVSEIVEQPTETDNGRLLLKENAAPIIEFQHVTFGYDKDSPILRNVSFSVPEGKTIALVGASGGGKSTVFKLVCGFYPLAEGQGNIRVFGSPIEGTDPEQLRSHFSVVTQDSYLFSGTIAENIGYGREEASMNEIIEAAKAAHAHSFIMQLADGYQTYVGERGGFLSGGQRQRIAMARTFLKDAAVLLLDEPTSALDPESESAVQKALNVLMKQRTTMVIAHRLSTVQHADEIWVMEQGHIVEQGTHEQLLELKGLYAQSYYQEFTESAEHREVAYR</sequence>
<dbReference type="InterPro" id="IPR011527">
    <property type="entry name" value="ABC1_TM_dom"/>
</dbReference>
<dbReference type="Gene3D" id="3.40.50.300">
    <property type="entry name" value="P-loop containing nucleotide triphosphate hydrolases"/>
    <property type="match status" value="1"/>
</dbReference>
<keyword evidence="2" id="KW-0813">Transport</keyword>
<dbReference type="GO" id="GO:0016887">
    <property type="term" value="F:ATP hydrolysis activity"/>
    <property type="evidence" value="ECO:0007669"/>
    <property type="project" value="InterPro"/>
</dbReference>
<feature type="transmembrane region" description="Helical" evidence="8">
    <location>
        <begin position="43"/>
        <end position="63"/>
    </location>
</feature>
<evidence type="ECO:0000256" key="3">
    <source>
        <dbReference type="ARBA" id="ARBA00022692"/>
    </source>
</evidence>
<keyword evidence="5 11" id="KW-0067">ATP-binding</keyword>
<evidence type="ECO:0000256" key="2">
    <source>
        <dbReference type="ARBA" id="ARBA00022448"/>
    </source>
</evidence>
<dbReference type="GO" id="GO:0015421">
    <property type="term" value="F:ABC-type oligopeptide transporter activity"/>
    <property type="evidence" value="ECO:0007669"/>
    <property type="project" value="TreeGrafter"/>
</dbReference>
<dbReference type="PANTHER" id="PTHR43394:SF1">
    <property type="entry name" value="ATP-BINDING CASSETTE SUB-FAMILY B MEMBER 10, MITOCHONDRIAL"/>
    <property type="match status" value="1"/>
</dbReference>
<dbReference type="InterPro" id="IPR027417">
    <property type="entry name" value="P-loop_NTPase"/>
</dbReference>
<reference evidence="11 12" key="1">
    <citation type="submission" date="2018-06" db="EMBL/GenBank/DDBJ databases">
        <title>Isolation of heavy metals resistant Paenibacillus silvae NC2 from Gold-Copper mine in ZiJin, China.</title>
        <authorList>
            <person name="Xu J."/>
            <person name="Mazhar H.S."/>
            <person name="Rensing C."/>
        </authorList>
    </citation>
    <scope>NUCLEOTIDE SEQUENCE [LARGE SCALE GENOMIC DNA]</scope>
    <source>
        <strain evidence="11 12">NC2</strain>
    </source>
</reference>
<gene>
    <name evidence="11" type="ORF">DN757_24855</name>
</gene>
<dbReference type="Pfam" id="PF00005">
    <property type="entry name" value="ABC_tran"/>
    <property type="match status" value="1"/>
</dbReference>
<comment type="caution">
    <text evidence="11">The sequence shown here is derived from an EMBL/GenBank/DDBJ whole genome shotgun (WGS) entry which is preliminary data.</text>
</comment>
<dbReference type="PROSITE" id="PS50929">
    <property type="entry name" value="ABC_TM1F"/>
    <property type="match status" value="1"/>
</dbReference>
<evidence type="ECO:0000256" key="8">
    <source>
        <dbReference type="SAM" id="Phobius"/>
    </source>
</evidence>
<dbReference type="Pfam" id="PF00664">
    <property type="entry name" value="ABC_membrane"/>
    <property type="match status" value="1"/>
</dbReference>
<dbReference type="GO" id="GO:0005524">
    <property type="term" value="F:ATP binding"/>
    <property type="evidence" value="ECO:0007669"/>
    <property type="project" value="UniProtKB-KW"/>
</dbReference>
<feature type="transmembrane region" description="Helical" evidence="8">
    <location>
        <begin position="159"/>
        <end position="178"/>
    </location>
</feature>
<organism evidence="11 12">
    <name type="scientific">Paenibacillus silvae</name>
    <dbReference type="NCBI Taxonomy" id="1325358"/>
    <lineage>
        <taxon>Bacteria</taxon>
        <taxon>Bacillati</taxon>
        <taxon>Bacillota</taxon>
        <taxon>Bacilli</taxon>
        <taxon>Bacillales</taxon>
        <taxon>Paenibacillaceae</taxon>
        <taxon>Paenibacillus</taxon>
    </lineage>
</organism>